<evidence type="ECO:0000256" key="1">
    <source>
        <dbReference type="SAM" id="MobiDB-lite"/>
    </source>
</evidence>
<reference evidence="2 3" key="1">
    <citation type="submission" date="2016-03" db="EMBL/GenBank/DDBJ databases">
        <authorList>
            <person name="Ploux O."/>
        </authorList>
    </citation>
    <scope>NUCLEOTIDE SEQUENCE [LARGE SCALE GENOMIC DNA]</scope>
    <source>
        <strain evidence="2 3">UAMH 11012</strain>
    </source>
</reference>
<feature type="compositionally biased region" description="Basic and acidic residues" evidence="1">
    <location>
        <begin position="644"/>
        <end position="667"/>
    </location>
</feature>
<dbReference type="OrthoDB" id="10342246at2759"/>
<gene>
    <name evidence="2" type="ORF">PAC_16196</name>
</gene>
<name>A0A1L7XMM5_9HELO</name>
<feature type="compositionally biased region" description="Basic and acidic residues" evidence="1">
    <location>
        <begin position="590"/>
        <end position="603"/>
    </location>
</feature>
<dbReference type="AlphaFoldDB" id="A0A1L7XMM5"/>
<feature type="region of interest" description="Disordered" evidence="1">
    <location>
        <begin position="478"/>
        <end position="734"/>
    </location>
</feature>
<accession>A0A1L7XMM5</accession>
<evidence type="ECO:0000313" key="3">
    <source>
        <dbReference type="Proteomes" id="UP000184330"/>
    </source>
</evidence>
<keyword evidence="3" id="KW-1185">Reference proteome</keyword>
<feature type="compositionally biased region" description="Polar residues" evidence="1">
    <location>
        <begin position="523"/>
        <end position="546"/>
    </location>
</feature>
<protein>
    <submittedName>
        <fullName evidence="2">Uncharacterized protein</fullName>
    </submittedName>
</protein>
<evidence type="ECO:0000313" key="2">
    <source>
        <dbReference type="EMBL" id="CZR66295.1"/>
    </source>
</evidence>
<feature type="region of interest" description="Disordered" evidence="1">
    <location>
        <begin position="284"/>
        <end position="352"/>
    </location>
</feature>
<feature type="compositionally biased region" description="Basic residues" evidence="1">
    <location>
        <begin position="72"/>
        <end position="88"/>
    </location>
</feature>
<sequence>MPELQQPQLPPPPRRTTKAYRSPRAVNYNVDQEAEEGEVRWSDTSSESEERQNERATPRRRASVAENVRATVTRRRPRNRVTQRHHRPRPWDPGDNNEGHTDDPLWSTISHNDGPGGQAIPYGRDRPPRPGGDVYFAPPPGREHPNPFEPLNQHPPLPTHTRYGASHRQYHTNHHHISPGYHTNPFADPGLYHTPPYPPDPSPYPTNSYGASLYPAHSPTANTYPVDHDFYGPNPFTVNLPTIVPLYDGIPRALQSVNRKAHLIDPEVENLKRQIDKLEIRDRRREEKRREKEEAARRKRDEEERAKLRERRRREQEELKRQAESQSRRGMEPKTRPKRRPVDQEFDDEIPKGRLEKEVRAAMEYIAAGRSDGEIARRKDGIQDNRIDDMEHMLLAIKQFVEQRLQRQERPSLEERSVGTSLEGRRRNRLEVVPFEPGVDIITRAQIEHIVLDVLQRVGVGGQIQETAFAWDKSTVLSARPGQENRSATPPRPPNSAYGPRYNGELEARAGSQRHSSYESRQSDPITPDSQGQSSSHTAVNNSDQYSPLEIKEDFVRLRKPPGPRNGFERRNNMRASPPRVNTSAPADDYFPKEHDQAARGDGYRPANNHRGESRNEFGTSTRLDENGGPTTPTAAMGNGMTRRRSEMEPRRRKWRDTVVSDTDDRGYLSADESEEKDMFPRRSAQYSGKPPHGSRWHRVGGIRPPIVPDAPQGEESPKWAGRQATVVTDVDED</sequence>
<feature type="compositionally biased region" description="Basic and acidic residues" evidence="1">
    <location>
        <begin position="89"/>
        <end position="103"/>
    </location>
</feature>
<proteinExistence type="predicted"/>
<organism evidence="2 3">
    <name type="scientific">Phialocephala subalpina</name>
    <dbReference type="NCBI Taxonomy" id="576137"/>
    <lineage>
        <taxon>Eukaryota</taxon>
        <taxon>Fungi</taxon>
        <taxon>Dikarya</taxon>
        <taxon>Ascomycota</taxon>
        <taxon>Pezizomycotina</taxon>
        <taxon>Leotiomycetes</taxon>
        <taxon>Helotiales</taxon>
        <taxon>Mollisiaceae</taxon>
        <taxon>Phialocephala</taxon>
        <taxon>Phialocephala fortinii species complex</taxon>
    </lineage>
</organism>
<feature type="compositionally biased region" description="Basic and acidic residues" evidence="1">
    <location>
        <begin position="48"/>
        <end position="57"/>
    </location>
</feature>
<feature type="region of interest" description="Disordered" evidence="1">
    <location>
        <begin position="1"/>
        <end position="164"/>
    </location>
</feature>
<dbReference type="Proteomes" id="UP000184330">
    <property type="component" value="Unassembled WGS sequence"/>
</dbReference>
<dbReference type="EMBL" id="FJOG01000036">
    <property type="protein sequence ID" value="CZR66295.1"/>
    <property type="molecule type" value="Genomic_DNA"/>
</dbReference>